<dbReference type="Proteomes" id="UP001516662">
    <property type="component" value="Unassembled WGS sequence"/>
</dbReference>
<name>A0ABR9QFF1_9BACI</name>
<protein>
    <submittedName>
        <fullName evidence="2">GNAT family N-acetyltransferase</fullName>
    </submittedName>
</protein>
<dbReference type="Gene3D" id="3.40.630.30">
    <property type="match status" value="1"/>
</dbReference>
<dbReference type="PROSITE" id="PS50132">
    <property type="entry name" value="RGS"/>
    <property type="match status" value="1"/>
</dbReference>
<evidence type="ECO:0000259" key="1">
    <source>
        <dbReference type="PROSITE" id="PS50132"/>
    </source>
</evidence>
<organism evidence="2 3">
    <name type="scientific">Litchfieldia luteola</name>
    <dbReference type="NCBI Taxonomy" id="682179"/>
    <lineage>
        <taxon>Bacteria</taxon>
        <taxon>Bacillati</taxon>
        <taxon>Bacillota</taxon>
        <taxon>Bacilli</taxon>
        <taxon>Bacillales</taxon>
        <taxon>Bacillaceae</taxon>
        <taxon>Litchfieldia</taxon>
    </lineage>
</organism>
<gene>
    <name evidence="2" type="ORF">IMZ08_03990</name>
</gene>
<sequence>MLHVIIHKQLSILEEIFPAWEVSKQEFYDVTIFQELGWLLNWWRYKSNLVDISPYIIEIKDGTKTIGIIPLYRVESFFYRVLKPIGADQSDYLMPILSKKYPPELLLKLALEKIFDDKKSWDYIDWGDVPEDSIFARTLNYKKMKYTKLIDSYKAVTCPYLYLDKDIEITKSKMNKPFMKKILYKERKILRERGGELTFSKVMKEEEIEPIMNIFFKFHCERWEKTDTPSKFRFKEEKEHALQSAKSLFKNNSLYLTYLSHEKDIVVVDFGMTDQKRLYLYLHAINIKYSRYSPGNLLLYHLILQACEEGYEIVDFLRGEEDYKQKWGTEDKLNLKYRIYNGSIKSLFYRLIYRTTRKSHFVKKYIKPFAMKVLGNIEPSKMVVLPIISLL</sequence>
<dbReference type="InterPro" id="IPR038740">
    <property type="entry name" value="BioF2-like_GNAT_dom"/>
</dbReference>
<feature type="domain" description="RGS" evidence="1">
    <location>
        <begin position="188"/>
        <end position="262"/>
    </location>
</feature>
<dbReference type="InterPro" id="IPR016137">
    <property type="entry name" value="RGS"/>
</dbReference>
<comment type="caution">
    <text evidence="2">The sequence shown here is derived from an EMBL/GenBank/DDBJ whole genome shotgun (WGS) entry which is preliminary data.</text>
</comment>
<keyword evidence="3" id="KW-1185">Reference proteome</keyword>
<reference evidence="2 3" key="1">
    <citation type="submission" date="2020-10" db="EMBL/GenBank/DDBJ databases">
        <title>Bacillus sp. HD4P25, an endophyte from a halophyte.</title>
        <authorList>
            <person name="Sun J.-Q."/>
        </authorList>
    </citation>
    <scope>NUCLEOTIDE SEQUENCE [LARGE SCALE GENOMIC DNA]</scope>
    <source>
        <strain evidence="2 3">YIM 93174</strain>
    </source>
</reference>
<evidence type="ECO:0000313" key="2">
    <source>
        <dbReference type="EMBL" id="MBE4907219.1"/>
    </source>
</evidence>
<evidence type="ECO:0000313" key="3">
    <source>
        <dbReference type="Proteomes" id="UP001516662"/>
    </source>
</evidence>
<dbReference type="SUPFAM" id="SSF55729">
    <property type="entry name" value="Acyl-CoA N-acyltransferases (Nat)"/>
    <property type="match status" value="1"/>
</dbReference>
<dbReference type="Pfam" id="PF13480">
    <property type="entry name" value="Acetyltransf_6"/>
    <property type="match status" value="1"/>
</dbReference>
<dbReference type="EMBL" id="JADCLJ010000007">
    <property type="protein sequence ID" value="MBE4907219.1"/>
    <property type="molecule type" value="Genomic_DNA"/>
</dbReference>
<accession>A0ABR9QFF1</accession>
<proteinExistence type="predicted"/>
<dbReference type="InterPro" id="IPR016181">
    <property type="entry name" value="Acyl_CoA_acyltransferase"/>
</dbReference>